<protein>
    <submittedName>
        <fullName evidence="2">Uncharacterized protein</fullName>
    </submittedName>
</protein>
<gene>
    <name evidence="2" type="ORF">M407DRAFT_162517</name>
</gene>
<evidence type="ECO:0000256" key="1">
    <source>
        <dbReference type="SAM" id="MobiDB-lite"/>
    </source>
</evidence>
<name>A0A0C3M849_9AGAM</name>
<accession>A0A0C3M849</accession>
<dbReference type="EMBL" id="KN822978">
    <property type="protein sequence ID" value="KIO29827.1"/>
    <property type="molecule type" value="Genomic_DNA"/>
</dbReference>
<dbReference type="AlphaFoldDB" id="A0A0C3M849"/>
<reference evidence="2 3" key="1">
    <citation type="submission" date="2014-04" db="EMBL/GenBank/DDBJ databases">
        <authorList>
            <consortium name="DOE Joint Genome Institute"/>
            <person name="Kuo A."/>
            <person name="Girlanda M."/>
            <person name="Perotto S."/>
            <person name="Kohler A."/>
            <person name="Nagy L.G."/>
            <person name="Floudas D."/>
            <person name="Copeland A."/>
            <person name="Barry K.W."/>
            <person name="Cichocki N."/>
            <person name="Veneault-Fourrey C."/>
            <person name="LaButti K."/>
            <person name="Lindquist E.A."/>
            <person name="Lipzen A."/>
            <person name="Lundell T."/>
            <person name="Morin E."/>
            <person name="Murat C."/>
            <person name="Sun H."/>
            <person name="Tunlid A."/>
            <person name="Henrissat B."/>
            <person name="Grigoriev I.V."/>
            <person name="Hibbett D.S."/>
            <person name="Martin F."/>
            <person name="Nordberg H.P."/>
            <person name="Cantor M.N."/>
            <person name="Hua S.X."/>
        </authorList>
    </citation>
    <scope>NUCLEOTIDE SEQUENCE [LARGE SCALE GENOMIC DNA]</scope>
    <source>
        <strain evidence="2 3">MUT 4182</strain>
    </source>
</reference>
<proteinExistence type="predicted"/>
<evidence type="ECO:0000313" key="3">
    <source>
        <dbReference type="Proteomes" id="UP000054248"/>
    </source>
</evidence>
<reference evidence="3" key="2">
    <citation type="submission" date="2015-01" db="EMBL/GenBank/DDBJ databases">
        <title>Evolutionary Origins and Diversification of the Mycorrhizal Mutualists.</title>
        <authorList>
            <consortium name="DOE Joint Genome Institute"/>
            <consortium name="Mycorrhizal Genomics Consortium"/>
            <person name="Kohler A."/>
            <person name="Kuo A."/>
            <person name="Nagy L.G."/>
            <person name="Floudas D."/>
            <person name="Copeland A."/>
            <person name="Barry K.W."/>
            <person name="Cichocki N."/>
            <person name="Veneault-Fourrey C."/>
            <person name="LaButti K."/>
            <person name="Lindquist E.A."/>
            <person name="Lipzen A."/>
            <person name="Lundell T."/>
            <person name="Morin E."/>
            <person name="Murat C."/>
            <person name="Riley R."/>
            <person name="Ohm R."/>
            <person name="Sun H."/>
            <person name="Tunlid A."/>
            <person name="Henrissat B."/>
            <person name="Grigoriev I.V."/>
            <person name="Hibbett D.S."/>
            <person name="Martin F."/>
        </authorList>
    </citation>
    <scope>NUCLEOTIDE SEQUENCE [LARGE SCALE GENOMIC DNA]</scope>
    <source>
        <strain evidence="3">MUT 4182</strain>
    </source>
</reference>
<feature type="region of interest" description="Disordered" evidence="1">
    <location>
        <begin position="1"/>
        <end position="23"/>
    </location>
</feature>
<evidence type="ECO:0000313" key="2">
    <source>
        <dbReference type="EMBL" id="KIO29827.1"/>
    </source>
</evidence>
<keyword evidence="3" id="KW-1185">Reference proteome</keyword>
<dbReference type="Proteomes" id="UP000054248">
    <property type="component" value="Unassembled WGS sequence"/>
</dbReference>
<organism evidence="2 3">
    <name type="scientific">Tulasnella calospora MUT 4182</name>
    <dbReference type="NCBI Taxonomy" id="1051891"/>
    <lineage>
        <taxon>Eukaryota</taxon>
        <taxon>Fungi</taxon>
        <taxon>Dikarya</taxon>
        <taxon>Basidiomycota</taxon>
        <taxon>Agaricomycotina</taxon>
        <taxon>Agaricomycetes</taxon>
        <taxon>Cantharellales</taxon>
        <taxon>Tulasnellaceae</taxon>
        <taxon>Tulasnella</taxon>
    </lineage>
</organism>
<sequence>MYELNVGFTGEHGPHFPSPNLRRHTSRVTTIATGSPHTPKLQFGAQRKILRPINPSEISKLTGSKLGNERRWGVGNTAPWTNFGRCSVKRFRSTRH</sequence>
<dbReference type="HOGENOM" id="CLU_2361285_0_0_1"/>